<keyword evidence="5" id="KW-0408">Iron</keyword>
<dbReference type="InterPro" id="IPR002869">
    <property type="entry name" value="Pyrv_flavodox_OxRed_cen"/>
</dbReference>
<dbReference type="InterPro" id="IPR029061">
    <property type="entry name" value="THDP-binding"/>
</dbReference>
<evidence type="ECO:0000313" key="10">
    <source>
        <dbReference type="EMBL" id="SLN54142.1"/>
    </source>
</evidence>
<keyword evidence="2" id="KW-0479">Metal-binding</keyword>
<dbReference type="GO" id="GO:0051539">
    <property type="term" value="F:4 iron, 4 sulfur cluster binding"/>
    <property type="evidence" value="ECO:0007669"/>
    <property type="project" value="UniProtKB-KW"/>
</dbReference>
<dbReference type="Gene3D" id="3.40.920.10">
    <property type="entry name" value="Pyruvate-ferredoxin oxidoreductase, PFOR, domain III"/>
    <property type="match status" value="1"/>
</dbReference>
<dbReference type="InterPro" id="IPR046667">
    <property type="entry name" value="DUF6537"/>
</dbReference>
<keyword evidence="1" id="KW-0813">Transport</keyword>
<dbReference type="GO" id="GO:0045333">
    <property type="term" value="P:cellular respiration"/>
    <property type="evidence" value="ECO:0007669"/>
    <property type="project" value="UniProtKB-ARBA"/>
</dbReference>
<dbReference type="NCBIfam" id="NF009588">
    <property type="entry name" value="PRK13029.1"/>
    <property type="match status" value="1"/>
</dbReference>
<dbReference type="Proteomes" id="UP000193963">
    <property type="component" value="Unassembled WGS sequence"/>
</dbReference>
<keyword evidence="4" id="KW-0560">Oxidoreductase</keyword>
<proteinExistence type="predicted"/>
<dbReference type="InterPro" id="IPR019752">
    <property type="entry name" value="Pyrv/ketoisovalerate_OxRed_cat"/>
</dbReference>
<keyword evidence="2" id="KW-0004">4Fe-4S</keyword>
<evidence type="ECO:0000256" key="5">
    <source>
        <dbReference type="ARBA" id="ARBA00023004"/>
    </source>
</evidence>
<name>A0A1X6ZKC6_9RHOB</name>
<keyword evidence="11" id="KW-1185">Reference proteome</keyword>
<evidence type="ECO:0000256" key="1">
    <source>
        <dbReference type="ARBA" id="ARBA00022448"/>
    </source>
</evidence>
<organism evidence="10 11">
    <name type="scientific">Pseudooceanicola marinus</name>
    <dbReference type="NCBI Taxonomy" id="396013"/>
    <lineage>
        <taxon>Bacteria</taxon>
        <taxon>Pseudomonadati</taxon>
        <taxon>Pseudomonadota</taxon>
        <taxon>Alphaproteobacteria</taxon>
        <taxon>Rhodobacterales</taxon>
        <taxon>Paracoccaceae</taxon>
        <taxon>Pseudooceanicola</taxon>
    </lineage>
</organism>
<dbReference type="Pfam" id="PF20169">
    <property type="entry name" value="DUF6537"/>
    <property type="match status" value="1"/>
</dbReference>
<keyword evidence="6" id="KW-0411">Iron-sulfur</keyword>
<evidence type="ECO:0000256" key="3">
    <source>
        <dbReference type="ARBA" id="ARBA00022982"/>
    </source>
</evidence>
<dbReference type="CDD" id="cd07034">
    <property type="entry name" value="TPP_PYR_PFOR_IOR-alpha_like"/>
    <property type="match status" value="1"/>
</dbReference>
<accession>A0A1X6ZKC6</accession>
<dbReference type="AlphaFoldDB" id="A0A1X6ZKC6"/>
<evidence type="ECO:0000259" key="8">
    <source>
        <dbReference type="Pfam" id="PF02775"/>
    </source>
</evidence>
<dbReference type="Gene3D" id="3.40.50.970">
    <property type="match status" value="2"/>
</dbReference>
<reference evidence="11" key="1">
    <citation type="submission" date="2017-03" db="EMBL/GenBank/DDBJ databases">
        <authorList>
            <person name="Rodrigo-Torres L."/>
            <person name="Arahal R.D."/>
            <person name="Lucena T."/>
        </authorList>
    </citation>
    <scope>NUCLEOTIDE SEQUENCE [LARGE SCALE GENOMIC DNA]</scope>
    <source>
        <strain evidence="11">CECT 7751</strain>
    </source>
</reference>
<dbReference type="GO" id="GO:0030976">
    <property type="term" value="F:thiamine pyrophosphate binding"/>
    <property type="evidence" value="ECO:0007669"/>
    <property type="project" value="InterPro"/>
</dbReference>
<feature type="domain" description="Thiamine pyrophosphate enzyme TPP-binding" evidence="8">
    <location>
        <begin position="437"/>
        <end position="554"/>
    </location>
</feature>
<dbReference type="SUPFAM" id="SSF53323">
    <property type="entry name" value="Pyruvate-ferredoxin oxidoreductase, PFOR, domain III"/>
    <property type="match status" value="1"/>
</dbReference>
<evidence type="ECO:0000256" key="6">
    <source>
        <dbReference type="ARBA" id="ARBA00023014"/>
    </source>
</evidence>
<dbReference type="EMBL" id="FWFN01000005">
    <property type="protein sequence ID" value="SLN54142.1"/>
    <property type="molecule type" value="Genomic_DNA"/>
</dbReference>
<dbReference type="SUPFAM" id="SSF52518">
    <property type="entry name" value="Thiamin diphosphate-binding fold (THDP-binding)"/>
    <property type="match status" value="2"/>
</dbReference>
<dbReference type="PANTHER" id="PTHR48084:SF3">
    <property type="entry name" value="SUBUNIT OF PYRUVATE:FLAVODOXIN OXIDOREDUCTASE"/>
    <property type="match status" value="1"/>
</dbReference>
<dbReference type="PANTHER" id="PTHR48084">
    <property type="entry name" value="2-OXOGLUTARATE OXIDOREDUCTASE SUBUNIT KORB-RELATED"/>
    <property type="match status" value="1"/>
</dbReference>
<dbReference type="SUPFAM" id="SSF52922">
    <property type="entry name" value="TK C-terminal domain-like"/>
    <property type="match status" value="1"/>
</dbReference>
<sequence>MSRADKLSPDMAQTAFLSGTQALAKLPQLMRQRDEAAGLNTAGYVTGYRGSPLAQLDREMVKAAKGLKENHIHFHPALNEDLAVTAAWGTQQSSLFDGVRYDGIFAMWYGKGPGVDRSLDAIRHANADGTDPRGGVLVMMGDDHGAVSSTLPHQTEHDMIAVQVPVLAPAGVQDYLRFGLLGWEMSRASGAWVGFKCQTEVVESSATVSMEGLNTPAVLPEGSGTHALRWPDGPFPKEARIEKKLALVQEFARLNGLDERFGAGDAKIGIVSAGKSWLDLRAALARLGLTEDDVAAHGIRLLKLGLTWPLDPVGLTEFAEGLDELIVVEEKRPVIEDQVKAILFNAATRPRVSGKTTPEGAPLMSALAELHPHQIMEAVLSRLPEALRAGLPAPAPVLTSEAPAAAPALDRDPYFCSGCPHSLSTRLPDGSRATTGIGCHMMVIGVEGRNTSTFTQMGAEGISWLGLSPFTDEKHIFANMGDGTWFHSGALAIRAAVAAQVNMTYKILFNDAVAMTGGQPHDGELSVPKIVKQVRAEGVREVVVVAEQPERLKGQLPEGVRIWHRDHMEEVQRHLREVEGVTVLVYDQVCAAEKRRRRKSGEFPKIAKRVFINDLVCEGCGDCSAQSGCISIEPEETEFGRKRRINQSSCNGDTSCLKGFCPSFISVEGGRLKKPGKAEAKTDSAPLPDPIVPRIDGVYNLMLAGIGGTGVLTVSQVLARAAHLDGLAVQSLDQTGLAQKNGSVVGHLRLAPDAHDLTAARVGEGEADLVLAFDMLVARSAKVRPMLGRGRTRVVVDDRLAPNASFVQNTAMEFRKSSGLEALKGMVGQGHCLVVPGTDLALTTMADAIATNLLILGYAWQKGLVPVGAEALREALLGARGGEANMTTFNWGRRAAVEPDLLDRLGGKPEPEAAMEEETLAQLIARRAEFLTGYQSGRYARRYLKVVEAARAAEAPLGREDFTRAVAQTAFRLMAYKDEYEVARLHLDAAQKARLSETFEGDYRIRYHLAPPVLSKTDPRTGRPAKREFGPWIESGFRVLAAMKGLRGTALDPFGRTEERRMERALVAEFEAEVAALADTLTVDTHARAVELAELPQMVRGFGPVKEANVAAYRAKRAELG</sequence>
<protein>
    <submittedName>
        <fullName evidence="10">Indolepyruvate ferredoxin oxidoreductase</fullName>
    </submittedName>
</protein>
<dbReference type="InterPro" id="IPR051457">
    <property type="entry name" value="2-oxoacid:Fd_oxidoreductase"/>
</dbReference>
<dbReference type="Pfam" id="PF01558">
    <property type="entry name" value="POR"/>
    <property type="match status" value="1"/>
</dbReference>
<keyword evidence="10" id="KW-0670">Pyruvate</keyword>
<dbReference type="InterPro" id="IPR002880">
    <property type="entry name" value="Pyrv_Fd/Flavodoxin_OxRdtase_N"/>
</dbReference>
<feature type="domain" description="Pyruvate/ketoisovalerate oxidoreductase catalytic" evidence="7">
    <location>
        <begin position="707"/>
        <end position="891"/>
    </location>
</feature>
<dbReference type="NCBIfam" id="NF009589">
    <property type="entry name" value="PRK13030.1"/>
    <property type="match status" value="1"/>
</dbReference>
<dbReference type="InterPro" id="IPR009014">
    <property type="entry name" value="Transketo_C/PFOR_II"/>
</dbReference>
<evidence type="ECO:0000259" key="9">
    <source>
        <dbReference type="Pfam" id="PF20169"/>
    </source>
</evidence>
<dbReference type="InterPro" id="IPR011766">
    <property type="entry name" value="TPP_enzyme_TPP-bd"/>
</dbReference>
<dbReference type="GO" id="GO:0016625">
    <property type="term" value="F:oxidoreductase activity, acting on the aldehyde or oxo group of donors, iron-sulfur protein as acceptor"/>
    <property type="evidence" value="ECO:0007669"/>
    <property type="project" value="UniProtKB-ARBA"/>
</dbReference>
<evidence type="ECO:0000313" key="11">
    <source>
        <dbReference type="Proteomes" id="UP000193963"/>
    </source>
</evidence>
<keyword evidence="3" id="KW-0249">Electron transport</keyword>
<feature type="domain" description="DUF6537" evidence="9">
    <location>
        <begin position="921"/>
        <end position="1118"/>
    </location>
</feature>
<dbReference type="Pfam" id="PF02775">
    <property type="entry name" value="TPP_enzyme_C"/>
    <property type="match status" value="1"/>
</dbReference>
<evidence type="ECO:0000256" key="4">
    <source>
        <dbReference type="ARBA" id="ARBA00023002"/>
    </source>
</evidence>
<dbReference type="OrthoDB" id="9803617at2"/>
<dbReference type="RefSeq" id="WP_085888667.1">
    <property type="nucleotide sequence ID" value="NZ_FWFN01000005.1"/>
</dbReference>
<dbReference type="GO" id="GO:0044281">
    <property type="term" value="P:small molecule metabolic process"/>
    <property type="evidence" value="ECO:0007669"/>
    <property type="project" value="UniProtKB-ARBA"/>
</dbReference>
<evidence type="ECO:0000256" key="2">
    <source>
        <dbReference type="ARBA" id="ARBA00022485"/>
    </source>
</evidence>
<gene>
    <name evidence="10" type="ORF">PSM7751_02624</name>
</gene>
<evidence type="ECO:0000259" key="7">
    <source>
        <dbReference type="Pfam" id="PF01558"/>
    </source>
</evidence>